<keyword evidence="5" id="KW-1185">Reference proteome</keyword>
<protein>
    <recommendedName>
        <fullName evidence="3">Peptidase S1 domain-containing protein</fullName>
    </recommendedName>
</protein>
<gene>
    <name evidence="4" type="ORF">SMTD_LOCUS14547</name>
</gene>
<sequence length="348" mass="37320">MRIGDPKGVHYTPSGVKVAPEYMPFCELARKGKPAKTAIGGADIAVIVLSQSVNLRVGIKVLSLPQPTDIPIPGTAVLIVGYGMDSNDRDPRRKVGGILKKGRATVIECKYPTGGNPICVKAGQNMGQLPAPGDSGGPLLSSPLGPIIGVVSQGVTLPNHPDIIVEYASVARWVEFVRSRSIKMSSDQLKQSFLSFCNFVKKGSITATDKTIKKLCTDCQIYSKNLDTNRIDIEFRAHIGSTKRDVDFPGFVSFLEGRLAKVYAAANGMEHEDAVIELKRKIAETSPAIHGGTKISSDPTTSRLTNVKTFTGSHKERFDIETGKGLGKAGRVDPSPCFTTSGISEPRK</sequence>
<organism evidence="4 5">
    <name type="scientific">Schistosoma mattheei</name>
    <dbReference type="NCBI Taxonomy" id="31246"/>
    <lineage>
        <taxon>Eukaryota</taxon>
        <taxon>Metazoa</taxon>
        <taxon>Spiralia</taxon>
        <taxon>Lophotrochozoa</taxon>
        <taxon>Platyhelminthes</taxon>
        <taxon>Trematoda</taxon>
        <taxon>Digenea</taxon>
        <taxon>Strigeidida</taxon>
        <taxon>Schistosomatoidea</taxon>
        <taxon>Schistosomatidae</taxon>
        <taxon>Schistosoma</taxon>
    </lineage>
</organism>
<feature type="domain" description="Peptidase S1" evidence="3">
    <location>
        <begin position="1"/>
        <end position="182"/>
    </location>
</feature>
<comment type="similarity">
    <text evidence="1">Belongs to the TPPP family.</text>
</comment>
<dbReference type="PROSITE" id="PS50240">
    <property type="entry name" value="TRYPSIN_DOM"/>
    <property type="match status" value="1"/>
</dbReference>
<dbReference type="AlphaFoldDB" id="A0A3P8JI45"/>
<dbReference type="EMBL" id="UZAL01034774">
    <property type="protein sequence ID" value="VDP66206.1"/>
    <property type="molecule type" value="Genomic_DNA"/>
</dbReference>
<proteinExistence type="inferred from homology"/>
<dbReference type="Proteomes" id="UP000269396">
    <property type="component" value="Unassembled WGS sequence"/>
</dbReference>
<feature type="compositionally biased region" description="Polar residues" evidence="2">
    <location>
        <begin position="337"/>
        <end position="348"/>
    </location>
</feature>
<evidence type="ECO:0000313" key="4">
    <source>
        <dbReference type="EMBL" id="VDP66206.1"/>
    </source>
</evidence>
<evidence type="ECO:0000256" key="2">
    <source>
        <dbReference type="SAM" id="MobiDB-lite"/>
    </source>
</evidence>
<dbReference type="Pfam" id="PF05517">
    <property type="entry name" value="p25-alpha"/>
    <property type="match status" value="1"/>
</dbReference>
<dbReference type="GO" id="GO:0015631">
    <property type="term" value="F:tubulin binding"/>
    <property type="evidence" value="ECO:0007669"/>
    <property type="project" value="InterPro"/>
</dbReference>
<dbReference type="InterPro" id="IPR011992">
    <property type="entry name" value="EF-hand-dom_pair"/>
</dbReference>
<dbReference type="SMART" id="SM00020">
    <property type="entry name" value="Tryp_SPc"/>
    <property type="match status" value="1"/>
</dbReference>
<name>A0A3P8JI45_9TREM</name>
<dbReference type="GO" id="GO:0004252">
    <property type="term" value="F:serine-type endopeptidase activity"/>
    <property type="evidence" value="ECO:0007669"/>
    <property type="project" value="InterPro"/>
</dbReference>
<dbReference type="GO" id="GO:0001578">
    <property type="term" value="P:microtubule bundle formation"/>
    <property type="evidence" value="ECO:0007669"/>
    <property type="project" value="TreeGrafter"/>
</dbReference>
<dbReference type="GO" id="GO:0006508">
    <property type="term" value="P:proteolysis"/>
    <property type="evidence" value="ECO:0007669"/>
    <property type="project" value="InterPro"/>
</dbReference>
<dbReference type="SUPFAM" id="SSF50494">
    <property type="entry name" value="Trypsin-like serine proteases"/>
    <property type="match status" value="1"/>
</dbReference>
<dbReference type="GO" id="GO:0046785">
    <property type="term" value="P:microtubule polymerization"/>
    <property type="evidence" value="ECO:0007669"/>
    <property type="project" value="InterPro"/>
</dbReference>
<dbReference type="InterPro" id="IPR009003">
    <property type="entry name" value="Peptidase_S1_PA"/>
</dbReference>
<dbReference type="Gene3D" id="2.40.10.10">
    <property type="entry name" value="Trypsin-like serine proteases"/>
    <property type="match status" value="1"/>
</dbReference>
<evidence type="ECO:0000259" key="3">
    <source>
        <dbReference type="PROSITE" id="PS50240"/>
    </source>
</evidence>
<dbReference type="Pfam" id="PF00089">
    <property type="entry name" value="Trypsin"/>
    <property type="match status" value="1"/>
</dbReference>
<feature type="region of interest" description="Disordered" evidence="2">
    <location>
        <begin position="321"/>
        <end position="348"/>
    </location>
</feature>
<dbReference type="GO" id="GO:0005874">
    <property type="term" value="C:microtubule"/>
    <property type="evidence" value="ECO:0007669"/>
    <property type="project" value="TreeGrafter"/>
</dbReference>
<evidence type="ECO:0000313" key="5">
    <source>
        <dbReference type="Proteomes" id="UP000269396"/>
    </source>
</evidence>
<dbReference type="SUPFAM" id="SSF47473">
    <property type="entry name" value="EF-hand"/>
    <property type="match status" value="1"/>
</dbReference>
<dbReference type="Gene3D" id="1.10.238.10">
    <property type="entry name" value="EF-hand"/>
    <property type="match status" value="1"/>
</dbReference>
<reference evidence="4 5" key="1">
    <citation type="submission" date="2018-11" db="EMBL/GenBank/DDBJ databases">
        <authorList>
            <consortium name="Pathogen Informatics"/>
        </authorList>
    </citation>
    <scope>NUCLEOTIDE SEQUENCE [LARGE SCALE GENOMIC DNA]</scope>
    <source>
        <strain>Denwood</strain>
        <strain evidence="5">Zambia</strain>
    </source>
</reference>
<evidence type="ECO:0000256" key="1">
    <source>
        <dbReference type="ARBA" id="ARBA00010994"/>
    </source>
</evidence>
<dbReference type="PANTHER" id="PTHR12932:SF9">
    <property type="entry name" value="TUBULIN POLYMERIZATION-PROMOTING PROTEIN HOMOLOG"/>
    <property type="match status" value="1"/>
</dbReference>
<dbReference type="InterPro" id="IPR001254">
    <property type="entry name" value="Trypsin_dom"/>
</dbReference>
<accession>A0A3P8JI45</accession>
<dbReference type="InterPro" id="IPR043504">
    <property type="entry name" value="Peptidase_S1_PA_chymotrypsin"/>
</dbReference>
<dbReference type="GO" id="GO:0032273">
    <property type="term" value="P:positive regulation of protein polymerization"/>
    <property type="evidence" value="ECO:0007669"/>
    <property type="project" value="TreeGrafter"/>
</dbReference>
<dbReference type="InterPro" id="IPR008907">
    <property type="entry name" value="TPP/p25"/>
</dbReference>
<dbReference type="PANTHER" id="PTHR12932">
    <property type="entry name" value="P25 ALPHA-RELATED"/>
    <property type="match status" value="1"/>
</dbReference>